<evidence type="ECO:0000313" key="3">
    <source>
        <dbReference type="Proteomes" id="UP000625033"/>
    </source>
</evidence>
<dbReference type="AlphaFoldDB" id="A0A931D838"/>
<feature type="compositionally biased region" description="Basic and acidic residues" evidence="1">
    <location>
        <begin position="197"/>
        <end position="211"/>
    </location>
</feature>
<dbReference type="EMBL" id="JADOTZ010000001">
    <property type="protein sequence ID" value="MBG6083743.1"/>
    <property type="molecule type" value="Genomic_DNA"/>
</dbReference>
<dbReference type="RefSeq" id="WP_196835144.1">
    <property type="nucleotide sequence ID" value="NZ_JADOTZ010000001.1"/>
</dbReference>
<dbReference type="Proteomes" id="UP000625033">
    <property type="component" value="Unassembled WGS sequence"/>
</dbReference>
<comment type="caution">
    <text evidence="2">The sequence shown here is derived from an EMBL/GenBank/DDBJ whole genome shotgun (WGS) entry which is preliminary data.</text>
</comment>
<protein>
    <submittedName>
        <fullName evidence="2">Phosphopantetheinyl transferase</fullName>
    </submittedName>
</protein>
<name>A0A931D838_9MICC</name>
<accession>A0A931D838</accession>
<reference evidence="2" key="1">
    <citation type="submission" date="2020-11" db="EMBL/GenBank/DDBJ databases">
        <title>Sequencing the genomes of 1000 actinobacteria strains.</title>
        <authorList>
            <person name="Klenk H.-P."/>
        </authorList>
    </citation>
    <scope>NUCLEOTIDE SEQUENCE</scope>
    <source>
        <strain evidence="2">DSM 26152</strain>
    </source>
</reference>
<dbReference type="GO" id="GO:0008897">
    <property type="term" value="F:holo-[acyl-carrier-protein] synthase activity"/>
    <property type="evidence" value="ECO:0007669"/>
    <property type="project" value="InterPro"/>
</dbReference>
<keyword evidence="3" id="KW-1185">Reference proteome</keyword>
<dbReference type="InterPro" id="IPR037143">
    <property type="entry name" value="4-PPantetheinyl_Trfase_dom_sf"/>
</dbReference>
<dbReference type="SUPFAM" id="SSF56214">
    <property type="entry name" value="4'-phosphopantetheinyl transferase"/>
    <property type="match status" value="2"/>
</dbReference>
<feature type="region of interest" description="Disordered" evidence="1">
    <location>
        <begin position="191"/>
        <end position="219"/>
    </location>
</feature>
<evidence type="ECO:0000313" key="2">
    <source>
        <dbReference type="EMBL" id="MBG6083743.1"/>
    </source>
</evidence>
<dbReference type="Gene3D" id="3.90.470.20">
    <property type="entry name" value="4'-phosphopantetheinyl transferase domain"/>
    <property type="match status" value="1"/>
</dbReference>
<proteinExistence type="predicted"/>
<dbReference type="GO" id="GO:0000287">
    <property type="term" value="F:magnesium ion binding"/>
    <property type="evidence" value="ECO:0007669"/>
    <property type="project" value="InterPro"/>
</dbReference>
<evidence type="ECO:0000256" key="1">
    <source>
        <dbReference type="SAM" id="MobiDB-lite"/>
    </source>
</evidence>
<organism evidence="2 3">
    <name type="scientific">Zhihengliuella flava</name>
    <dbReference type="NCBI Taxonomy" id="1285193"/>
    <lineage>
        <taxon>Bacteria</taxon>
        <taxon>Bacillati</taxon>
        <taxon>Actinomycetota</taxon>
        <taxon>Actinomycetes</taxon>
        <taxon>Micrococcales</taxon>
        <taxon>Micrococcaceae</taxon>
        <taxon>Zhihengliuella</taxon>
    </lineage>
</organism>
<keyword evidence="2" id="KW-0808">Transferase</keyword>
<gene>
    <name evidence="2" type="ORF">IW252_000510</name>
</gene>
<sequence>MTTPEATLIAVPLSLGAGLPEAWLSPAEAERAAAYDDGASRARFLAGRLGVRFALAAHLGAAAVADPGRIELAGRCPRCGPSAHGQPLVRWDSETLPLSLSYSRVDVPVASGAGGPTRVASGLTQGWLLVGVAPGDRVLGVDVCAPIDEWQGIFDDRQVALLRLLPDALRAREAARRWALIEARGKAVGHGMVPAPHHREVPPAAAEREDPVDWGPGRDGAGERFREWAGSLGALGTRIAAVGTEAEAHALPSLRAGVVLSPN</sequence>